<organism evidence="2 3">
    <name type="scientific">Volvox africanus</name>
    <dbReference type="NCBI Taxonomy" id="51714"/>
    <lineage>
        <taxon>Eukaryota</taxon>
        <taxon>Viridiplantae</taxon>
        <taxon>Chlorophyta</taxon>
        <taxon>core chlorophytes</taxon>
        <taxon>Chlorophyceae</taxon>
        <taxon>CS clade</taxon>
        <taxon>Chlamydomonadales</taxon>
        <taxon>Volvocaceae</taxon>
        <taxon>Volvox</taxon>
    </lineage>
</organism>
<feature type="compositionally biased region" description="Low complexity" evidence="1">
    <location>
        <begin position="16"/>
        <end position="28"/>
    </location>
</feature>
<feature type="compositionally biased region" description="Gly residues" evidence="1">
    <location>
        <begin position="29"/>
        <end position="39"/>
    </location>
</feature>
<evidence type="ECO:0000313" key="3">
    <source>
        <dbReference type="Proteomes" id="UP000747399"/>
    </source>
</evidence>
<gene>
    <name evidence="2" type="ORF">Vafri_21291</name>
</gene>
<proteinExistence type="predicted"/>
<sequence length="219" mass="20771">AKGPAPGSASGGGGSKSSAEVGTSSSHSGDGGGGGGNGGVLVTAPGTVVTVGGGGGGSGGGSASSAGASSSASGSGAGGGGGVQVKAPYTTVSVDSQAKTNKDSGCVAVSGVGQFGWGKGCRRSRNLQQVDVLAGKSGAVRVGDKVNVKWGRHRHRSLQSDGTTVVSAPTTNVKDTSSQTNVRNPWADVTVNKGSNGGGCVKVPGTTTVSWGQQGCTRP</sequence>
<name>A0A8J4BYC1_9CHLO</name>
<comment type="caution">
    <text evidence="2">The sequence shown here is derived from an EMBL/GenBank/DDBJ whole genome shotgun (WGS) entry which is preliminary data.</text>
</comment>
<dbReference type="AlphaFoldDB" id="A0A8J4BYC1"/>
<evidence type="ECO:0000313" key="2">
    <source>
        <dbReference type="EMBL" id="GIL67765.1"/>
    </source>
</evidence>
<feature type="region of interest" description="Disordered" evidence="1">
    <location>
        <begin position="1"/>
        <end position="81"/>
    </location>
</feature>
<feature type="non-terminal residue" evidence="2">
    <location>
        <position position="1"/>
    </location>
</feature>
<protein>
    <submittedName>
        <fullName evidence="2">Uncharacterized protein</fullName>
    </submittedName>
</protein>
<feature type="compositionally biased region" description="Gly residues" evidence="1">
    <location>
        <begin position="51"/>
        <end position="62"/>
    </location>
</feature>
<dbReference type="Proteomes" id="UP000747399">
    <property type="component" value="Unassembled WGS sequence"/>
</dbReference>
<keyword evidence="3" id="KW-1185">Reference proteome</keyword>
<accession>A0A8J4BYC1</accession>
<feature type="compositionally biased region" description="Low complexity" evidence="1">
    <location>
        <begin position="63"/>
        <end position="74"/>
    </location>
</feature>
<evidence type="ECO:0000256" key="1">
    <source>
        <dbReference type="SAM" id="MobiDB-lite"/>
    </source>
</evidence>
<dbReference type="EMBL" id="BNCO01000103">
    <property type="protein sequence ID" value="GIL67765.1"/>
    <property type="molecule type" value="Genomic_DNA"/>
</dbReference>
<reference evidence="2" key="1">
    <citation type="journal article" date="2021" name="Proc. Natl. Acad. Sci. U.S.A.">
        <title>Three genomes in the algal genus Volvox reveal the fate of a haploid sex-determining region after a transition to homothallism.</title>
        <authorList>
            <person name="Yamamoto K."/>
            <person name="Hamaji T."/>
            <person name="Kawai-Toyooka H."/>
            <person name="Matsuzaki R."/>
            <person name="Takahashi F."/>
            <person name="Nishimura Y."/>
            <person name="Kawachi M."/>
            <person name="Noguchi H."/>
            <person name="Minakuchi Y."/>
            <person name="Umen J.G."/>
            <person name="Toyoda A."/>
            <person name="Nozaki H."/>
        </authorList>
    </citation>
    <scope>NUCLEOTIDE SEQUENCE</scope>
    <source>
        <strain evidence="2">NIES-3780</strain>
    </source>
</reference>